<dbReference type="EMBL" id="LK023357">
    <property type="protein sequence ID" value="CDS11917.1"/>
    <property type="molecule type" value="Genomic_DNA"/>
</dbReference>
<protein>
    <recommendedName>
        <fullName evidence="2">C2 domain-containing protein</fullName>
    </recommendedName>
</protein>
<sequence length="199" mass="22014">MLSDNESLRVTVHSTHDLMDVETMGKQDPYVQMTLNPHEKDAFQRTEVKKDAGKQASWNQQFEFARHGEQNLFVELMDAEKGIDELIGLAAIPLDQVPINGIFELYNITGKVAGTLHLSINTTPAEEGSEPISGKSYANEEHLKRVKDLRNKGIAGDIGATLLTGALAAGAGFLGQKLYQQHEKKKQQNQEGENVTKEQ</sequence>
<reference evidence="3" key="1">
    <citation type="journal article" date="2014" name="Genome Announc.">
        <title>De novo whole-genome sequence and genome annotation of Lichtheimia ramosa.</title>
        <authorList>
            <person name="Linde J."/>
            <person name="Schwartze V."/>
            <person name="Binder U."/>
            <person name="Lass-Florl C."/>
            <person name="Voigt K."/>
            <person name="Horn F."/>
        </authorList>
    </citation>
    <scope>NUCLEOTIDE SEQUENCE</scope>
    <source>
        <strain evidence="3">JMRC FSU:6197</strain>
    </source>
</reference>
<dbReference type="SUPFAM" id="SSF49562">
    <property type="entry name" value="C2 domain (Calcium/lipid-binding domain, CaLB)"/>
    <property type="match status" value="1"/>
</dbReference>
<feature type="region of interest" description="Disordered" evidence="1">
    <location>
        <begin position="180"/>
        <end position="199"/>
    </location>
</feature>
<dbReference type="PROSITE" id="PS50004">
    <property type="entry name" value="C2"/>
    <property type="match status" value="1"/>
</dbReference>
<dbReference type="PANTHER" id="PTHR47052">
    <property type="entry name" value="CONSERVED SERINE PROLINE-RICH PROTEIN (AFU_ORTHOLOGUE AFUA_2G01790)"/>
    <property type="match status" value="1"/>
</dbReference>
<gene>
    <name evidence="3" type="ORF">LRAMOSA04113</name>
</gene>
<dbReference type="InterPro" id="IPR000008">
    <property type="entry name" value="C2_dom"/>
</dbReference>
<dbReference type="CDD" id="cd00030">
    <property type="entry name" value="C2"/>
    <property type="match status" value="1"/>
</dbReference>
<dbReference type="OrthoDB" id="270970at2759"/>
<organism evidence="3">
    <name type="scientific">Lichtheimia ramosa</name>
    <dbReference type="NCBI Taxonomy" id="688394"/>
    <lineage>
        <taxon>Eukaryota</taxon>
        <taxon>Fungi</taxon>
        <taxon>Fungi incertae sedis</taxon>
        <taxon>Mucoromycota</taxon>
        <taxon>Mucoromycotina</taxon>
        <taxon>Mucoromycetes</taxon>
        <taxon>Mucorales</taxon>
        <taxon>Lichtheimiaceae</taxon>
        <taxon>Lichtheimia</taxon>
    </lineage>
</organism>
<dbReference type="InterPro" id="IPR035892">
    <property type="entry name" value="C2_domain_sf"/>
</dbReference>
<feature type="domain" description="C2" evidence="2">
    <location>
        <begin position="1"/>
        <end position="107"/>
    </location>
</feature>
<dbReference type="SMART" id="SM00239">
    <property type="entry name" value="C2"/>
    <property type="match status" value="1"/>
</dbReference>
<evidence type="ECO:0000259" key="2">
    <source>
        <dbReference type="PROSITE" id="PS50004"/>
    </source>
</evidence>
<name>A0A077WYN4_9FUNG</name>
<dbReference type="AlphaFoldDB" id="A0A077WYN4"/>
<dbReference type="Pfam" id="PF00168">
    <property type="entry name" value="C2"/>
    <property type="match status" value="1"/>
</dbReference>
<dbReference type="InterPro" id="IPR052981">
    <property type="entry name" value="Ingression_C2_domain"/>
</dbReference>
<evidence type="ECO:0000256" key="1">
    <source>
        <dbReference type="SAM" id="MobiDB-lite"/>
    </source>
</evidence>
<dbReference type="Gene3D" id="2.60.40.150">
    <property type="entry name" value="C2 domain"/>
    <property type="match status" value="1"/>
</dbReference>
<accession>A0A077WYN4</accession>
<proteinExistence type="predicted"/>
<evidence type="ECO:0000313" key="3">
    <source>
        <dbReference type="EMBL" id="CDS11917.1"/>
    </source>
</evidence>
<dbReference type="PANTHER" id="PTHR47052:SF3">
    <property type="entry name" value="INGRESSION PROTEIN 1"/>
    <property type="match status" value="1"/>
</dbReference>